<dbReference type="AlphaFoldDB" id="A0A1B7NBT7"/>
<dbReference type="InterPro" id="IPR029058">
    <property type="entry name" value="AB_hydrolase_fold"/>
</dbReference>
<dbReference type="PANTHER" id="PTHR48081:SF8">
    <property type="entry name" value="ALPHA_BETA HYDROLASE FOLD-3 DOMAIN-CONTAINING PROTEIN-RELATED"/>
    <property type="match status" value="1"/>
</dbReference>
<dbReference type="STRING" id="1314800.A0A1B7NBT7"/>
<dbReference type="FunCoup" id="A0A1B7NBT7">
    <property type="interactions" value="76"/>
</dbReference>
<dbReference type="InParanoid" id="A0A1B7NBT7"/>
<sequence>MIMRAWPLSTIVLDCTLQPEHPSVRTMSNLPSAIHPDILPRLDPEYVAIHNEHIAHRIPPHTIPWNPDIRNAPYIPGGSPVRTVGAVKDINLQNCKIRAFIPEGTPPPEGWPVLLYIHGGGWTLGSIDTLNSFISRQCKENNCISVALDYRLAPENPYPAAVDDTVDALKFIYYNGKAEFNANVNKIAVGGSSSGGNLAAIACLKAQELTPPIPIIFQLLIVPVTDNTASVTDSRYPSWKELQNTVWLSEGRMMWFRKMYLPDPATWTEPDNSPIFASDAALAKVPPAFVCVCELDLLRDEGIAYGEKLKSLGVKVDIKVYPGAPHQILGMDAALKVGKQQADDAIKAVGDAFRAA</sequence>
<dbReference type="OrthoDB" id="408631at2759"/>
<evidence type="ECO:0000259" key="2">
    <source>
        <dbReference type="Pfam" id="PF07859"/>
    </source>
</evidence>
<dbReference type="InterPro" id="IPR050300">
    <property type="entry name" value="GDXG_lipolytic_enzyme"/>
</dbReference>
<name>A0A1B7NBT7_9AGAM</name>
<reference evidence="3 4" key="1">
    <citation type="submission" date="2016-06" db="EMBL/GenBank/DDBJ databases">
        <title>Comparative genomics of the ectomycorrhizal sister species Rhizopogon vinicolor and Rhizopogon vesiculosus (Basidiomycota: Boletales) reveals a divergence of the mating type B locus.</title>
        <authorList>
            <consortium name="DOE Joint Genome Institute"/>
            <person name="Mujic A.B."/>
            <person name="Kuo A."/>
            <person name="Tritt A."/>
            <person name="Lipzen A."/>
            <person name="Chen C."/>
            <person name="Johnson J."/>
            <person name="Sharma A."/>
            <person name="Barry K."/>
            <person name="Grigoriev I.V."/>
            <person name="Spatafora J.W."/>
        </authorList>
    </citation>
    <scope>NUCLEOTIDE SEQUENCE [LARGE SCALE GENOMIC DNA]</scope>
    <source>
        <strain evidence="3 4">AM-OR11-026</strain>
    </source>
</reference>
<dbReference type="InterPro" id="IPR013094">
    <property type="entry name" value="AB_hydrolase_3"/>
</dbReference>
<dbReference type="GO" id="GO:0016787">
    <property type="term" value="F:hydrolase activity"/>
    <property type="evidence" value="ECO:0007669"/>
    <property type="project" value="UniProtKB-KW"/>
</dbReference>
<proteinExistence type="predicted"/>
<dbReference type="Gene3D" id="3.40.50.1820">
    <property type="entry name" value="alpha/beta hydrolase"/>
    <property type="match status" value="1"/>
</dbReference>
<dbReference type="EMBL" id="KV448159">
    <property type="protein sequence ID" value="OAX42342.1"/>
    <property type="molecule type" value="Genomic_DNA"/>
</dbReference>
<feature type="domain" description="Alpha/beta hydrolase fold-3" evidence="2">
    <location>
        <begin position="114"/>
        <end position="328"/>
    </location>
</feature>
<evidence type="ECO:0000313" key="3">
    <source>
        <dbReference type="EMBL" id="OAX42342.1"/>
    </source>
</evidence>
<organism evidence="3 4">
    <name type="scientific">Rhizopogon vinicolor AM-OR11-026</name>
    <dbReference type="NCBI Taxonomy" id="1314800"/>
    <lineage>
        <taxon>Eukaryota</taxon>
        <taxon>Fungi</taxon>
        <taxon>Dikarya</taxon>
        <taxon>Basidiomycota</taxon>
        <taxon>Agaricomycotina</taxon>
        <taxon>Agaricomycetes</taxon>
        <taxon>Agaricomycetidae</taxon>
        <taxon>Boletales</taxon>
        <taxon>Suillineae</taxon>
        <taxon>Rhizopogonaceae</taxon>
        <taxon>Rhizopogon</taxon>
    </lineage>
</organism>
<dbReference type="Pfam" id="PF07859">
    <property type="entry name" value="Abhydrolase_3"/>
    <property type="match status" value="1"/>
</dbReference>
<evidence type="ECO:0000313" key="4">
    <source>
        <dbReference type="Proteomes" id="UP000092154"/>
    </source>
</evidence>
<evidence type="ECO:0000256" key="1">
    <source>
        <dbReference type="ARBA" id="ARBA00022801"/>
    </source>
</evidence>
<dbReference type="Proteomes" id="UP000092154">
    <property type="component" value="Unassembled WGS sequence"/>
</dbReference>
<protein>
    <recommendedName>
        <fullName evidence="2">Alpha/beta hydrolase fold-3 domain-containing protein</fullName>
    </recommendedName>
</protein>
<accession>A0A1B7NBT7</accession>
<keyword evidence="1" id="KW-0378">Hydrolase</keyword>
<dbReference type="SUPFAM" id="SSF53474">
    <property type="entry name" value="alpha/beta-Hydrolases"/>
    <property type="match status" value="1"/>
</dbReference>
<keyword evidence="4" id="KW-1185">Reference proteome</keyword>
<dbReference type="PANTHER" id="PTHR48081">
    <property type="entry name" value="AB HYDROLASE SUPERFAMILY PROTEIN C4A8.06C"/>
    <property type="match status" value="1"/>
</dbReference>
<gene>
    <name evidence="3" type="ORF">K503DRAFT_854054</name>
</gene>